<dbReference type="PANTHER" id="PTHR42730:SF1">
    <property type="entry name" value="2-OXOGLUTARATE SYNTHASE SUBUNIT KORC"/>
    <property type="match status" value="1"/>
</dbReference>
<evidence type="ECO:0000313" key="3">
    <source>
        <dbReference type="EMBL" id="OQA61240.1"/>
    </source>
</evidence>
<dbReference type="InterPro" id="IPR002869">
    <property type="entry name" value="Pyrv_flavodox_OxRed_cen"/>
</dbReference>
<accession>A0A1V5T3A0</accession>
<dbReference type="Proteomes" id="UP000485569">
    <property type="component" value="Unassembled WGS sequence"/>
</dbReference>
<dbReference type="EC" id="1.2.7.1" evidence="3"/>
<dbReference type="InterPro" id="IPR052554">
    <property type="entry name" value="2-oxoglutarate_synth_KorC"/>
</dbReference>
<dbReference type="EMBL" id="MWBQ01000021">
    <property type="protein sequence ID" value="OQA61240.1"/>
    <property type="molecule type" value="Genomic_DNA"/>
</dbReference>
<dbReference type="PANTHER" id="PTHR42730">
    <property type="entry name" value="2-OXOGLUTARATE SYNTHASE SUBUNIT KORC"/>
    <property type="match status" value="1"/>
</dbReference>
<dbReference type="Gene3D" id="3.40.920.10">
    <property type="entry name" value="Pyruvate-ferredoxin oxidoreductase, PFOR, domain III"/>
    <property type="match status" value="1"/>
</dbReference>
<dbReference type="SUPFAM" id="SSF53323">
    <property type="entry name" value="Pyruvate-ferredoxin oxidoreductase, PFOR, domain III"/>
    <property type="match status" value="1"/>
</dbReference>
<proteinExistence type="predicted"/>
<evidence type="ECO:0000256" key="1">
    <source>
        <dbReference type="ARBA" id="ARBA00023002"/>
    </source>
</evidence>
<comment type="caution">
    <text evidence="3">The sequence shown here is derived from an EMBL/GenBank/DDBJ whole genome shotgun (WGS) entry which is preliminary data.</text>
</comment>
<protein>
    <submittedName>
        <fullName evidence="3">Pyruvate synthase subunit PorC</fullName>
        <ecNumber evidence="3">1.2.7.1</ecNumber>
    </submittedName>
</protein>
<evidence type="ECO:0000259" key="2">
    <source>
        <dbReference type="Pfam" id="PF01558"/>
    </source>
</evidence>
<dbReference type="Pfam" id="PF01558">
    <property type="entry name" value="POR"/>
    <property type="match status" value="1"/>
</dbReference>
<keyword evidence="3" id="KW-0670">Pyruvate</keyword>
<keyword evidence="1 3" id="KW-0560">Oxidoreductase</keyword>
<dbReference type="InterPro" id="IPR019752">
    <property type="entry name" value="Pyrv/ketoisovalerate_OxRed_cat"/>
</dbReference>
<reference evidence="3" key="1">
    <citation type="submission" date="2017-02" db="EMBL/GenBank/DDBJ databases">
        <title>Delving into the versatile metabolic prowess of the omnipresent phylum Bacteroidetes.</title>
        <authorList>
            <person name="Nobu M.K."/>
            <person name="Mei R."/>
            <person name="Narihiro T."/>
            <person name="Kuroda K."/>
            <person name="Liu W.-T."/>
        </authorList>
    </citation>
    <scope>NUCLEOTIDE SEQUENCE</scope>
    <source>
        <strain evidence="3">ADurb.Bin276</strain>
    </source>
</reference>
<name>A0A1V5T3A0_9BACT</name>
<gene>
    <name evidence="3" type="primary">porC</name>
    <name evidence="3" type="ORF">BWY41_00191</name>
</gene>
<dbReference type="GO" id="GO:0019164">
    <property type="term" value="F:pyruvate synthase activity"/>
    <property type="evidence" value="ECO:0007669"/>
    <property type="project" value="UniProtKB-EC"/>
</dbReference>
<organism evidence="3">
    <name type="scientific">Candidatus Atribacter allofermentans</name>
    <dbReference type="NCBI Taxonomy" id="1852833"/>
    <lineage>
        <taxon>Bacteria</taxon>
        <taxon>Pseudomonadati</taxon>
        <taxon>Atribacterota</taxon>
        <taxon>Atribacteria</taxon>
        <taxon>Atribacterales</taxon>
        <taxon>Atribacteraceae</taxon>
        <taxon>Atribacter</taxon>
    </lineage>
</organism>
<sequence>MHVETVVAGFGGQGILFLGRVLATAGMIEGFHVSWYPSYGPEMRGGTANCVVIISDQEIGSTISDHPQVCIVMNEPSMRRYAPTIRPGGLLVVNSSLITQKYQDPNIQILEIPGNDIAGSEVGDPRTLNMVILGALIGYHSTVKEESIRQALEEILQGKKSQLIDINMKAFSAGKNSISKKISE</sequence>
<dbReference type="AlphaFoldDB" id="A0A1V5T3A0"/>
<feature type="domain" description="Pyruvate/ketoisovalerate oxidoreductase catalytic" evidence="2">
    <location>
        <begin position="11"/>
        <end position="174"/>
    </location>
</feature>